<feature type="transmembrane region" description="Helical" evidence="1">
    <location>
        <begin position="20"/>
        <end position="39"/>
    </location>
</feature>
<keyword evidence="1" id="KW-0472">Membrane</keyword>
<reference evidence="2 3" key="1">
    <citation type="submission" date="2016-10" db="EMBL/GenBank/DDBJ databases">
        <authorList>
            <person name="Cai Z."/>
        </authorList>
    </citation>
    <scope>NUCLEOTIDE SEQUENCE [LARGE SCALE GENOMIC DNA]</scope>
    <source>
        <strain evidence="2 3">CGMCC 1.10826</strain>
    </source>
</reference>
<keyword evidence="1" id="KW-0812">Transmembrane</keyword>
<protein>
    <submittedName>
        <fullName evidence="2">Uncharacterized protein</fullName>
    </submittedName>
</protein>
<dbReference type="RefSeq" id="WP_110852020.1">
    <property type="nucleotide sequence ID" value="NZ_QKLZ01000004.1"/>
</dbReference>
<evidence type="ECO:0000256" key="1">
    <source>
        <dbReference type="SAM" id="Phobius"/>
    </source>
</evidence>
<dbReference type="OrthoDB" id="4965001at2"/>
<proteinExistence type="predicted"/>
<feature type="transmembrane region" description="Helical" evidence="1">
    <location>
        <begin position="85"/>
        <end position="104"/>
    </location>
</feature>
<evidence type="ECO:0000313" key="3">
    <source>
        <dbReference type="Proteomes" id="UP000250222"/>
    </source>
</evidence>
<feature type="transmembrane region" description="Helical" evidence="1">
    <location>
        <begin position="110"/>
        <end position="126"/>
    </location>
</feature>
<feature type="transmembrane region" description="Helical" evidence="1">
    <location>
        <begin position="51"/>
        <end position="78"/>
    </location>
</feature>
<keyword evidence="3" id="KW-1185">Reference proteome</keyword>
<dbReference type="AlphaFoldDB" id="A0A2Y9A8R3"/>
<name>A0A2Y9A8R3_9MICO</name>
<organism evidence="2 3">
    <name type="scientific">Georgenia satyanarayanai</name>
    <dbReference type="NCBI Taxonomy" id="860221"/>
    <lineage>
        <taxon>Bacteria</taxon>
        <taxon>Bacillati</taxon>
        <taxon>Actinomycetota</taxon>
        <taxon>Actinomycetes</taxon>
        <taxon>Micrococcales</taxon>
        <taxon>Bogoriellaceae</taxon>
        <taxon>Georgenia</taxon>
    </lineage>
</organism>
<evidence type="ECO:0000313" key="2">
    <source>
        <dbReference type="EMBL" id="SSA40356.1"/>
    </source>
</evidence>
<sequence>MIGLAVRLWRHINEPRTISVTHALVYAVLTAVALYSLVVPPTTVEGAVGTFSMRLLAATLAVGGALGVPTALAGIWWLERTAVTLVILSSAVYLAIILSLQVTGDPSSNRLLQAGFVFGMGALHFVRWHRVKQRPYDPDRVTSTPTD</sequence>
<dbReference type="EMBL" id="UETB01000004">
    <property type="protein sequence ID" value="SSA40356.1"/>
    <property type="molecule type" value="Genomic_DNA"/>
</dbReference>
<accession>A0A2Y9A8R3</accession>
<keyword evidence="1" id="KW-1133">Transmembrane helix</keyword>
<dbReference type="Proteomes" id="UP000250222">
    <property type="component" value="Unassembled WGS sequence"/>
</dbReference>
<gene>
    <name evidence="2" type="ORF">SAMN05216184_10490</name>
</gene>